<dbReference type="Pfam" id="PF00300">
    <property type="entry name" value="His_Phos_1"/>
    <property type="match status" value="1"/>
</dbReference>
<evidence type="ECO:0000256" key="1">
    <source>
        <dbReference type="SAM" id="MobiDB-lite"/>
    </source>
</evidence>
<dbReference type="SMART" id="SM00855">
    <property type="entry name" value="PGAM"/>
    <property type="match status" value="1"/>
</dbReference>
<name>A0AA39CHI7_9EURO</name>
<dbReference type="Proteomes" id="UP001172673">
    <property type="component" value="Unassembled WGS sequence"/>
</dbReference>
<feature type="compositionally biased region" description="Basic and acidic residues" evidence="1">
    <location>
        <begin position="284"/>
        <end position="298"/>
    </location>
</feature>
<dbReference type="PANTHER" id="PTHR48100:SF54">
    <property type="entry name" value="PHOSPHATASE SPAC5H10.03-RELATED"/>
    <property type="match status" value="1"/>
</dbReference>
<dbReference type="Gene3D" id="3.40.50.1240">
    <property type="entry name" value="Phosphoglycerate mutase-like"/>
    <property type="match status" value="1"/>
</dbReference>
<dbReference type="EMBL" id="JAPDRK010000010">
    <property type="protein sequence ID" value="KAJ9608308.1"/>
    <property type="molecule type" value="Genomic_DNA"/>
</dbReference>
<gene>
    <name evidence="2" type="ORF">H2200_007296</name>
</gene>
<evidence type="ECO:0000313" key="2">
    <source>
        <dbReference type="EMBL" id="KAJ9608308.1"/>
    </source>
</evidence>
<reference evidence="2" key="1">
    <citation type="submission" date="2022-10" db="EMBL/GenBank/DDBJ databases">
        <title>Culturing micro-colonial fungi from biological soil crusts in the Mojave desert and describing Neophaeococcomyces mojavensis, and introducing the new genera and species Taxawa tesnikishii.</title>
        <authorList>
            <person name="Kurbessoian T."/>
            <person name="Stajich J.E."/>
        </authorList>
    </citation>
    <scope>NUCLEOTIDE SEQUENCE</scope>
    <source>
        <strain evidence="2">TK_41</strain>
    </source>
</reference>
<keyword evidence="3" id="KW-1185">Reference proteome</keyword>
<dbReference type="SUPFAM" id="SSF53254">
    <property type="entry name" value="Phosphoglycerate mutase-like"/>
    <property type="match status" value="1"/>
</dbReference>
<feature type="compositionally biased region" description="Basic and acidic residues" evidence="1">
    <location>
        <begin position="265"/>
        <end position="275"/>
    </location>
</feature>
<dbReference type="GO" id="GO:0005737">
    <property type="term" value="C:cytoplasm"/>
    <property type="evidence" value="ECO:0007669"/>
    <property type="project" value="TreeGrafter"/>
</dbReference>
<dbReference type="GO" id="GO:0016791">
    <property type="term" value="F:phosphatase activity"/>
    <property type="evidence" value="ECO:0007669"/>
    <property type="project" value="TreeGrafter"/>
</dbReference>
<evidence type="ECO:0000313" key="3">
    <source>
        <dbReference type="Proteomes" id="UP001172673"/>
    </source>
</evidence>
<evidence type="ECO:0008006" key="4">
    <source>
        <dbReference type="Google" id="ProtNLM"/>
    </source>
</evidence>
<dbReference type="InterPro" id="IPR050275">
    <property type="entry name" value="PGM_Phosphatase"/>
</dbReference>
<sequence>MPSPPKIHFVRHAQGFHNLGDSHIRDPNITPLGENQCAKLQEQHFPPEQQHSISLITSSPLTRTLQTAFLTFKPALTTKGAKCDPIILAIPDAQETSDYPCDTGSDIPVLQALIKKHNWPVDISLLTPAWNIKTMDSRNSPTSPKLILRAIECRKLLREKARELANKGDEDVEIICVTHGGYLHYLTEDWEDAAKFSGTGWENTEYRTFEFANSFLSDTDEAASLKETMPSRARRGIDYPQLDAAKQDLFFKKMLKSWEDQDKLNAKDKENKNVSEQHGQQPADLERQVTKAADEAEKTVINTQAQSVKVTA</sequence>
<comment type="caution">
    <text evidence="2">The sequence shown here is derived from an EMBL/GenBank/DDBJ whole genome shotgun (WGS) entry which is preliminary data.</text>
</comment>
<dbReference type="AlphaFoldDB" id="A0AA39CHI7"/>
<dbReference type="CDD" id="cd07067">
    <property type="entry name" value="HP_PGM_like"/>
    <property type="match status" value="1"/>
</dbReference>
<protein>
    <recommendedName>
        <fullName evidence="4">Phosphoglycerate mutase family protein</fullName>
    </recommendedName>
</protein>
<accession>A0AA39CHI7</accession>
<feature type="region of interest" description="Disordered" evidence="1">
    <location>
        <begin position="265"/>
        <end position="298"/>
    </location>
</feature>
<dbReference type="InterPro" id="IPR013078">
    <property type="entry name" value="His_Pase_superF_clade-1"/>
</dbReference>
<dbReference type="InterPro" id="IPR029033">
    <property type="entry name" value="His_PPase_superfam"/>
</dbReference>
<organism evidence="2 3">
    <name type="scientific">Cladophialophora chaetospira</name>
    <dbReference type="NCBI Taxonomy" id="386627"/>
    <lineage>
        <taxon>Eukaryota</taxon>
        <taxon>Fungi</taxon>
        <taxon>Dikarya</taxon>
        <taxon>Ascomycota</taxon>
        <taxon>Pezizomycotina</taxon>
        <taxon>Eurotiomycetes</taxon>
        <taxon>Chaetothyriomycetidae</taxon>
        <taxon>Chaetothyriales</taxon>
        <taxon>Herpotrichiellaceae</taxon>
        <taxon>Cladophialophora</taxon>
    </lineage>
</organism>
<proteinExistence type="predicted"/>
<dbReference type="PANTHER" id="PTHR48100">
    <property type="entry name" value="BROAD-SPECIFICITY PHOSPHATASE YOR283W-RELATED"/>
    <property type="match status" value="1"/>
</dbReference>